<gene>
    <name evidence="1" type="ORF">AVEN_250910_1</name>
</gene>
<reference evidence="1 2" key="1">
    <citation type="journal article" date="2019" name="Sci. Rep.">
        <title>Orb-weaving spider Araneus ventricosus genome elucidates the spidroin gene catalogue.</title>
        <authorList>
            <person name="Kono N."/>
            <person name="Nakamura H."/>
            <person name="Ohtoshi R."/>
            <person name="Moran D.A.P."/>
            <person name="Shinohara A."/>
            <person name="Yoshida Y."/>
            <person name="Fujiwara M."/>
            <person name="Mori M."/>
            <person name="Tomita M."/>
            <person name="Arakawa K."/>
        </authorList>
    </citation>
    <scope>NUCLEOTIDE SEQUENCE [LARGE SCALE GENOMIC DNA]</scope>
</reference>
<organism evidence="1 2">
    <name type="scientific">Araneus ventricosus</name>
    <name type="common">Orbweaver spider</name>
    <name type="synonym">Epeira ventricosa</name>
    <dbReference type="NCBI Taxonomy" id="182803"/>
    <lineage>
        <taxon>Eukaryota</taxon>
        <taxon>Metazoa</taxon>
        <taxon>Ecdysozoa</taxon>
        <taxon>Arthropoda</taxon>
        <taxon>Chelicerata</taxon>
        <taxon>Arachnida</taxon>
        <taxon>Araneae</taxon>
        <taxon>Araneomorphae</taxon>
        <taxon>Entelegynae</taxon>
        <taxon>Araneoidea</taxon>
        <taxon>Araneidae</taxon>
        <taxon>Araneus</taxon>
    </lineage>
</organism>
<dbReference type="EMBL" id="BGPR01002780">
    <property type="protein sequence ID" value="GBM78801.1"/>
    <property type="molecule type" value="Genomic_DNA"/>
</dbReference>
<protein>
    <submittedName>
        <fullName evidence="1">Uncharacterized protein</fullName>
    </submittedName>
</protein>
<evidence type="ECO:0000313" key="1">
    <source>
        <dbReference type="EMBL" id="GBM78801.1"/>
    </source>
</evidence>
<sequence>MGKKCQLQRRRERVKSSCPALPWRPDPLKNDRCNSTDTGVGVLTAITGHSPSPPDRAKRAVPERCAGSTTPCSTSKIQPKNPNQLPCCSSWILFFVPLGYCSLCRYFIIEEGNPYQDPPNAIELLCIIAVDHTKTFVLCSR</sequence>
<evidence type="ECO:0000313" key="2">
    <source>
        <dbReference type="Proteomes" id="UP000499080"/>
    </source>
</evidence>
<accession>A0A4Y2ILS3</accession>
<proteinExistence type="predicted"/>
<comment type="caution">
    <text evidence="1">The sequence shown here is derived from an EMBL/GenBank/DDBJ whole genome shotgun (WGS) entry which is preliminary data.</text>
</comment>
<dbReference type="AlphaFoldDB" id="A0A4Y2ILS3"/>
<dbReference type="Proteomes" id="UP000499080">
    <property type="component" value="Unassembled WGS sequence"/>
</dbReference>
<name>A0A4Y2ILS3_ARAVE</name>
<keyword evidence="2" id="KW-1185">Reference proteome</keyword>